<dbReference type="PANTHER" id="PTHR38471">
    <property type="entry name" value="FOUR HELIX BUNDLE PROTEIN"/>
    <property type="match status" value="1"/>
</dbReference>
<gene>
    <name evidence="1" type="ORF">ENJ74_04210</name>
</gene>
<sequence length="116" mass="13506">MKCEKLDVWKRACRLSVEIYRHFKESRDFSFKDQITRSALSIGSNIAEGMEKESLNENLRFLEIAKGSIAELITQVYIGIEIDYIDQEKGFTWVRECNEILKMTKGLQTHLKNKAS</sequence>
<dbReference type="SUPFAM" id="SSF158446">
    <property type="entry name" value="IVS-encoded protein-like"/>
    <property type="match status" value="1"/>
</dbReference>
<evidence type="ECO:0000313" key="1">
    <source>
        <dbReference type="EMBL" id="HFC04056.1"/>
    </source>
</evidence>
<accession>A0A7V2SJC3</accession>
<comment type="caution">
    <text evidence="1">The sequence shown here is derived from an EMBL/GenBank/DDBJ whole genome shotgun (WGS) entry which is preliminary data.</text>
</comment>
<reference evidence="1" key="1">
    <citation type="journal article" date="2020" name="mSystems">
        <title>Genome- and Community-Level Interaction Insights into Carbon Utilization and Element Cycling Functions of Hydrothermarchaeota in Hydrothermal Sediment.</title>
        <authorList>
            <person name="Zhou Z."/>
            <person name="Liu Y."/>
            <person name="Xu W."/>
            <person name="Pan J."/>
            <person name="Luo Z.H."/>
            <person name="Li M."/>
        </authorList>
    </citation>
    <scope>NUCLEOTIDE SEQUENCE [LARGE SCALE GENOMIC DNA]</scope>
    <source>
        <strain evidence="1">HyVt-513</strain>
    </source>
</reference>
<dbReference type="InterPro" id="IPR036583">
    <property type="entry name" value="23S_rRNA_IVS_sf"/>
</dbReference>
<dbReference type="NCBIfam" id="NF008912">
    <property type="entry name" value="PRK12275.1-6"/>
    <property type="match status" value="1"/>
</dbReference>
<dbReference type="EMBL" id="DRNO01000284">
    <property type="protein sequence ID" value="HFC04056.1"/>
    <property type="molecule type" value="Genomic_DNA"/>
</dbReference>
<dbReference type="CDD" id="cd16377">
    <property type="entry name" value="23S_rRNA_IVP_like"/>
    <property type="match status" value="1"/>
</dbReference>
<dbReference type="NCBIfam" id="TIGR02436">
    <property type="entry name" value="four helix bundle protein"/>
    <property type="match status" value="1"/>
</dbReference>
<dbReference type="Gene3D" id="1.20.1440.60">
    <property type="entry name" value="23S rRNA-intervening sequence"/>
    <property type="match status" value="1"/>
</dbReference>
<name>A0A7V2SJC3_9BACT</name>
<dbReference type="Pfam" id="PF05635">
    <property type="entry name" value="23S_rRNA_IVP"/>
    <property type="match status" value="1"/>
</dbReference>
<dbReference type="AlphaFoldDB" id="A0A7V2SJC3"/>
<protein>
    <submittedName>
        <fullName evidence="1">Four helix bundle protein</fullName>
    </submittedName>
</protein>
<dbReference type="Proteomes" id="UP000885722">
    <property type="component" value="Unassembled WGS sequence"/>
</dbReference>
<dbReference type="InterPro" id="IPR012657">
    <property type="entry name" value="23S_rRNA-intervening_sequence"/>
</dbReference>
<dbReference type="PANTHER" id="PTHR38471:SF2">
    <property type="entry name" value="FOUR HELIX BUNDLE PROTEIN"/>
    <property type="match status" value="1"/>
</dbReference>
<organism evidence="1">
    <name type="scientific">Nitratifractor salsuginis</name>
    <dbReference type="NCBI Taxonomy" id="269261"/>
    <lineage>
        <taxon>Bacteria</taxon>
        <taxon>Pseudomonadati</taxon>
        <taxon>Campylobacterota</taxon>
        <taxon>Epsilonproteobacteria</taxon>
        <taxon>Campylobacterales</taxon>
        <taxon>Sulfurovaceae</taxon>
        <taxon>Nitratifractor</taxon>
    </lineage>
</organism>
<proteinExistence type="predicted"/>